<dbReference type="AlphaFoldDB" id="A0A2P5FMW7"/>
<protein>
    <submittedName>
        <fullName evidence="1">Uncharacterized protein</fullName>
    </submittedName>
</protein>
<name>A0A2P5FMW7_TREOI</name>
<dbReference type="STRING" id="63057.A0A2P5FMW7"/>
<proteinExistence type="predicted"/>
<dbReference type="EMBL" id="JXTC01000020">
    <property type="protein sequence ID" value="PON99142.1"/>
    <property type="molecule type" value="Genomic_DNA"/>
</dbReference>
<organism evidence="1 2">
    <name type="scientific">Trema orientale</name>
    <name type="common">Charcoal tree</name>
    <name type="synonym">Celtis orientalis</name>
    <dbReference type="NCBI Taxonomy" id="63057"/>
    <lineage>
        <taxon>Eukaryota</taxon>
        <taxon>Viridiplantae</taxon>
        <taxon>Streptophyta</taxon>
        <taxon>Embryophyta</taxon>
        <taxon>Tracheophyta</taxon>
        <taxon>Spermatophyta</taxon>
        <taxon>Magnoliopsida</taxon>
        <taxon>eudicotyledons</taxon>
        <taxon>Gunneridae</taxon>
        <taxon>Pentapetalae</taxon>
        <taxon>rosids</taxon>
        <taxon>fabids</taxon>
        <taxon>Rosales</taxon>
        <taxon>Cannabaceae</taxon>
        <taxon>Trema</taxon>
    </lineage>
</organism>
<comment type="caution">
    <text evidence="1">The sequence shown here is derived from an EMBL/GenBank/DDBJ whole genome shotgun (WGS) entry which is preliminary data.</text>
</comment>
<reference evidence="2" key="1">
    <citation type="submission" date="2016-06" db="EMBL/GenBank/DDBJ databases">
        <title>Parallel loss of symbiosis genes in relatives of nitrogen-fixing non-legume Parasponia.</title>
        <authorList>
            <person name="Van Velzen R."/>
            <person name="Holmer R."/>
            <person name="Bu F."/>
            <person name="Rutten L."/>
            <person name="Van Zeijl A."/>
            <person name="Liu W."/>
            <person name="Santuari L."/>
            <person name="Cao Q."/>
            <person name="Sharma T."/>
            <person name="Shen D."/>
            <person name="Roswanjaya Y."/>
            <person name="Wardhani T."/>
            <person name="Kalhor M.S."/>
            <person name="Jansen J."/>
            <person name="Van den Hoogen J."/>
            <person name="Gungor B."/>
            <person name="Hartog M."/>
            <person name="Hontelez J."/>
            <person name="Verver J."/>
            <person name="Yang W.-C."/>
            <person name="Schijlen E."/>
            <person name="Repin R."/>
            <person name="Schilthuizen M."/>
            <person name="Schranz E."/>
            <person name="Heidstra R."/>
            <person name="Miyata K."/>
            <person name="Fedorova E."/>
            <person name="Kohlen W."/>
            <person name="Bisseling T."/>
            <person name="Smit S."/>
            <person name="Geurts R."/>
        </authorList>
    </citation>
    <scope>NUCLEOTIDE SEQUENCE [LARGE SCALE GENOMIC DNA]</scope>
    <source>
        <strain evidence="2">cv. RG33-2</strain>
    </source>
</reference>
<dbReference type="Proteomes" id="UP000237000">
    <property type="component" value="Unassembled WGS sequence"/>
</dbReference>
<accession>A0A2P5FMW7</accession>
<keyword evidence="2" id="KW-1185">Reference proteome</keyword>
<sequence>MMPPLILGSTDTTSATLTLILDKQIGRERQCCLTPNSSQRNVVFIYPAGPLLAPHESSEDCIVGGYHIDPSRHRLLVKMLQIFVDIHTCGHICASLGQKSFLERTKTWMLEARILN</sequence>
<evidence type="ECO:0000313" key="2">
    <source>
        <dbReference type="Proteomes" id="UP000237000"/>
    </source>
</evidence>
<gene>
    <name evidence="1" type="ORF">TorRG33x02_050020</name>
</gene>
<dbReference type="OrthoDB" id="2789670at2759"/>
<evidence type="ECO:0000313" key="1">
    <source>
        <dbReference type="EMBL" id="PON99142.1"/>
    </source>
</evidence>
<dbReference type="InParanoid" id="A0A2P5FMW7"/>